<proteinExistence type="predicted"/>
<dbReference type="EMBL" id="LIAE01006519">
    <property type="protein sequence ID" value="PAV88388.1"/>
    <property type="molecule type" value="Genomic_DNA"/>
</dbReference>
<sequence length="319" mass="36085">MSKNQYAQEQYLIDFPAISNSPSICPPSRLLSSPVQSPSLLLLFALCPTVAVPSLPSQKQRRGVFCISTPFRCCPIASGDFLPPRSTHDPFLSNYSSHFWNAAKILHSDSHQQPYYCNGVEAGGGRGAYYEEKIKQEYLNEPIKGGIVEEELEKKSVKIFDDVSAALAPLPSPGYEDYCCQQQQCEYGHLDQQQQQQQNLRYNQNYYSNHCSQHNLHLSHPIDPTINIRMQQQGSPSIYESSGECSSGQYNPSTSTTTQHTPTIHSHQSHPHIPITMPHCDRSLIRGCHFIFNSIIEFAWLVYMFTFADFCKQILSFPN</sequence>
<evidence type="ECO:0000313" key="3">
    <source>
        <dbReference type="Proteomes" id="UP000218231"/>
    </source>
</evidence>
<accession>A0A2A2LQG5</accession>
<feature type="compositionally biased region" description="Polar residues" evidence="1">
    <location>
        <begin position="236"/>
        <end position="251"/>
    </location>
</feature>
<dbReference type="Proteomes" id="UP000218231">
    <property type="component" value="Unassembled WGS sequence"/>
</dbReference>
<feature type="region of interest" description="Disordered" evidence="1">
    <location>
        <begin position="236"/>
        <end position="272"/>
    </location>
</feature>
<reference evidence="2 3" key="1">
    <citation type="journal article" date="2017" name="Curr. Biol.">
        <title>Genome architecture and evolution of a unichromosomal asexual nematode.</title>
        <authorList>
            <person name="Fradin H."/>
            <person name="Zegar C."/>
            <person name="Gutwein M."/>
            <person name="Lucas J."/>
            <person name="Kovtun M."/>
            <person name="Corcoran D."/>
            <person name="Baugh L.R."/>
            <person name="Kiontke K."/>
            <person name="Gunsalus K."/>
            <person name="Fitch D.H."/>
            <person name="Piano F."/>
        </authorList>
    </citation>
    <scope>NUCLEOTIDE SEQUENCE [LARGE SCALE GENOMIC DNA]</scope>
    <source>
        <strain evidence="2">PF1309</strain>
    </source>
</reference>
<gene>
    <name evidence="2" type="ORF">WR25_05982</name>
</gene>
<name>A0A2A2LQG5_9BILA</name>
<evidence type="ECO:0000313" key="2">
    <source>
        <dbReference type="EMBL" id="PAV88388.1"/>
    </source>
</evidence>
<evidence type="ECO:0000256" key="1">
    <source>
        <dbReference type="SAM" id="MobiDB-lite"/>
    </source>
</evidence>
<feature type="compositionally biased region" description="Low complexity" evidence="1">
    <location>
        <begin position="252"/>
        <end position="272"/>
    </location>
</feature>
<protein>
    <submittedName>
        <fullName evidence="2">Uncharacterized protein</fullName>
    </submittedName>
</protein>
<organism evidence="2 3">
    <name type="scientific">Diploscapter pachys</name>
    <dbReference type="NCBI Taxonomy" id="2018661"/>
    <lineage>
        <taxon>Eukaryota</taxon>
        <taxon>Metazoa</taxon>
        <taxon>Ecdysozoa</taxon>
        <taxon>Nematoda</taxon>
        <taxon>Chromadorea</taxon>
        <taxon>Rhabditida</taxon>
        <taxon>Rhabditina</taxon>
        <taxon>Rhabditomorpha</taxon>
        <taxon>Rhabditoidea</taxon>
        <taxon>Rhabditidae</taxon>
        <taxon>Diploscapter</taxon>
    </lineage>
</organism>
<keyword evidence="3" id="KW-1185">Reference proteome</keyword>
<comment type="caution">
    <text evidence="2">The sequence shown here is derived from an EMBL/GenBank/DDBJ whole genome shotgun (WGS) entry which is preliminary data.</text>
</comment>
<dbReference type="AlphaFoldDB" id="A0A2A2LQG5"/>